<keyword evidence="1" id="KW-1133">Transmembrane helix</keyword>
<protein>
    <recommendedName>
        <fullName evidence="4">AMP-dependent synthetase/ligase domain-containing protein</fullName>
    </recommendedName>
</protein>
<dbReference type="SUPFAM" id="SSF56801">
    <property type="entry name" value="Acetyl-CoA synthetase-like"/>
    <property type="match status" value="1"/>
</dbReference>
<name>A0A395J239_9HELO</name>
<comment type="caution">
    <text evidence="2">The sequence shown here is derived from an EMBL/GenBank/DDBJ whole genome shotgun (WGS) entry which is preliminary data.</text>
</comment>
<organism evidence="2 3">
    <name type="scientific">Monilinia fructigena</name>
    <dbReference type="NCBI Taxonomy" id="38457"/>
    <lineage>
        <taxon>Eukaryota</taxon>
        <taxon>Fungi</taxon>
        <taxon>Dikarya</taxon>
        <taxon>Ascomycota</taxon>
        <taxon>Pezizomycotina</taxon>
        <taxon>Leotiomycetes</taxon>
        <taxon>Helotiales</taxon>
        <taxon>Sclerotiniaceae</taxon>
        <taxon>Monilinia</taxon>
    </lineage>
</organism>
<keyword evidence="3" id="KW-1185">Reference proteome</keyword>
<dbReference type="Proteomes" id="UP000249056">
    <property type="component" value="Unassembled WGS sequence"/>
</dbReference>
<keyword evidence="1" id="KW-0472">Membrane</keyword>
<evidence type="ECO:0008006" key="4">
    <source>
        <dbReference type="Google" id="ProtNLM"/>
    </source>
</evidence>
<dbReference type="InterPro" id="IPR042099">
    <property type="entry name" value="ANL_N_sf"/>
</dbReference>
<evidence type="ECO:0000313" key="3">
    <source>
        <dbReference type="Proteomes" id="UP000249056"/>
    </source>
</evidence>
<keyword evidence="1" id="KW-0812">Transmembrane</keyword>
<gene>
    <name evidence="2" type="ORF">DID88_006245</name>
</gene>
<feature type="transmembrane region" description="Helical" evidence="1">
    <location>
        <begin position="23"/>
        <end position="41"/>
    </location>
</feature>
<proteinExistence type="predicted"/>
<evidence type="ECO:0000256" key="1">
    <source>
        <dbReference type="SAM" id="Phobius"/>
    </source>
</evidence>
<dbReference type="AlphaFoldDB" id="A0A395J239"/>
<dbReference type="OrthoDB" id="4138492at2759"/>
<evidence type="ECO:0000313" key="2">
    <source>
        <dbReference type="EMBL" id="RAL66555.1"/>
    </source>
</evidence>
<dbReference type="Gene3D" id="3.40.50.12780">
    <property type="entry name" value="N-terminal domain of ligase-like"/>
    <property type="match status" value="1"/>
</dbReference>
<accession>A0A395J239</accession>
<dbReference type="EMBL" id="QKRW01000006">
    <property type="protein sequence ID" value="RAL66555.1"/>
    <property type="molecule type" value="Genomic_DNA"/>
</dbReference>
<reference evidence="2 3" key="1">
    <citation type="submission" date="2018-06" db="EMBL/GenBank/DDBJ databases">
        <title>Genome Sequence of the Brown Rot Fungal Pathogen Monilinia fructigena.</title>
        <authorList>
            <person name="Landi L."/>
            <person name="De Miccolis Angelini R.M."/>
            <person name="Pollastro S."/>
            <person name="Abate D."/>
            <person name="Faretra F."/>
            <person name="Romanazzi G."/>
        </authorList>
    </citation>
    <scope>NUCLEOTIDE SEQUENCE [LARGE SCALE GENOMIC DNA]</scope>
    <source>
        <strain evidence="2 3">Mfrg269</strain>
    </source>
</reference>
<sequence>MGFDNFMLYLDESITSVLSDWNLYSTLIVTVLVGFFAYTVVTSRDPDSHPMLLARQSQASPVRQKGQSAIFRNHTSPHGIPLNSGLNVKDPGDSKWAPGRNGDLRDIWRKAVTGATNREGKETGEIGSLMTIYGSDKLVAHKLADVTRQINLIGQHIKQNGGTNIAIYLPNSIEYLAALFACAFYDLSAILLPYDESPESLIKLIQKSKADTVIAAVGSFPFDVVIKSYPSLKQMIWVVDDGSKHMDWNEVPKGTGGAVNVSTWQEILQDQEVNAGSELPVIDKNGKEPSSVVAFWPNGELVEYTQSVLVAGVSGQLSSIPTVQRIISKRSLPIC</sequence>